<dbReference type="InterPro" id="IPR018499">
    <property type="entry name" value="Tetraspanin/Peripherin"/>
</dbReference>
<dbReference type="STRING" id="7375.A0A0L0CAN1"/>
<dbReference type="Pfam" id="PF00335">
    <property type="entry name" value="Tetraspanin"/>
    <property type="match status" value="1"/>
</dbReference>
<dbReference type="OrthoDB" id="6239677at2759"/>
<evidence type="ECO:0000256" key="4">
    <source>
        <dbReference type="ARBA" id="ARBA00023136"/>
    </source>
</evidence>
<dbReference type="OMA" id="RYEKWVH"/>
<dbReference type="GO" id="GO:0005886">
    <property type="term" value="C:plasma membrane"/>
    <property type="evidence" value="ECO:0007669"/>
    <property type="project" value="TreeGrafter"/>
</dbReference>
<sequence>MPSCRSCLQWTIIIFNTSCVIFGILGVVESVFELQKYNYGSPDFTEKIVQIVIGTVLVISAFIGCCGAVHGSVKMLILFITILFALIAAHIWKLWRYDELRVRTTTEVMVSYTWVEEVVERGKMNPLQETYTCCGKHGYIDYINNFMKVPDSCYHYENNKKSYYPHEEGCISAVSRAYLSIYRLETWAHISLIGFEILGIILSIVLICNLTADTLRYSY</sequence>
<dbReference type="InterPro" id="IPR008952">
    <property type="entry name" value="Tetraspanin_EC2_sf"/>
</dbReference>
<dbReference type="SUPFAM" id="SSF48652">
    <property type="entry name" value="Tetraspanin"/>
    <property type="match status" value="1"/>
</dbReference>
<feature type="transmembrane region" description="Helical" evidence="5">
    <location>
        <begin position="48"/>
        <end position="69"/>
    </location>
</feature>
<evidence type="ECO:0000313" key="6">
    <source>
        <dbReference type="EMBL" id="KNC29295.1"/>
    </source>
</evidence>
<dbReference type="PRINTS" id="PR00259">
    <property type="entry name" value="TMFOUR"/>
</dbReference>
<accession>A0A0L0CAN1</accession>
<dbReference type="Gene3D" id="1.10.1450.10">
    <property type="entry name" value="Tetraspanin"/>
    <property type="match status" value="1"/>
</dbReference>
<evidence type="ECO:0000256" key="3">
    <source>
        <dbReference type="ARBA" id="ARBA00022989"/>
    </source>
</evidence>
<evidence type="ECO:0000256" key="5">
    <source>
        <dbReference type="SAM" id="Phobius"/>
    </source>
</evidence>
<dbReference type="AlphaFoldDB" id="A0A0L0CAN1"/>
<keyword evidence="2 5" id="KW-0812">Transmembrane</keyword>
<evidence type="ECO:0000256" key="1">
    <source>
        <dbReference type="ARBA" id="ARBA00004141"/>
    </source>
</evidence>
<evidence type="ECO:0000313" key="7">
    <source>
        <dbReference type="Proteomes" id="UP000037069"/>
    </source>
</evidence>
<keyword evidence="3 5" id="KW-1133">Transmembrane helix</keyword>
<proteinExistence type="predicted"/>
<feature type="transmembrane region" description="Helical" evidence="5">
    <location>
        <begin position="7"/>
        <end position="28"/>
    </location>
</feature>
<feature type="transmembrane region" description="Helical" evidence="5">
    <location>
        <begin position="187"/>
        <end position="212"/>
    </location>
</feature>
<keyword evidence="7" id="KW-1185">Reference proteome</keyword>
<dbReference type="PANTHER" id="PTHR19282">
    <property type="entry name" value="TETRASPANIN"/>
    <property type="match status" value="1"/>
</dbReference>
<keyword evidence="4 5" id="KW-0472">Membrane</keyword>
<feature type="transmembrane region" description="Helical" evidence="5">
    <location>
        <begin position="76"/>
        <end position="95"/>
    </location>
</feature>
<reference evidence="6 7" key="1">
    <citation type="journal article" date="2015" name="Nat. Commun.">
        <title>Lucilia cuprina genome unlocks parasitic fly biology to underpin future interventions.</title>
        <authorList>
            <person name="Anstead C.A."/>
            <person name="Korhonen P.K."/>
            <person name="Young N.D."/>
            <person name="Hall R.S."/>
            <person name="Jex A.R."/>
            <person name="Murali S.C."/>
            <person name="Hughes D.S."/>
            <person name="Lee S.F."/>
            <person name="Perry T."/>
            <person name="Stroehlein A.J."/>
            <person name="Ansell B.R."/>
            <person name="Breugelmans B."/>
            <person name="Hofmann A."/>
            <person name="Qu J."/>
            <person name="Dugan S."/>
            <person name="Lee S.L."/>
            <person name="Chao H."/>
            <person name="Dinh H."/>
            <person name="Han Y."/>
            <person name="Doddapaneni H.V."/>
            <person name="Worley K.C."/>
            <person name="Muzny D.M."/>
            <person name="Ioannidis P."/>
            <person name="Waterhouse R.M."/>
            <person name="Zdobnov E.M."/>
            <person name="James P.J."/>
            <person name="Bagnall N.H."/>
            <person name="Kotze A.C."/>
            <person name="Gibbs R.A."/>
            <person name="Richards S."/>
            <person name="Batterham P."/>
            <person name="Gasser R.B."/>
        </authorList>
    </citation>
    <scope>NUCLEOTIDE SEQUENCE [LARGE SCALE GENOMIC DNA]</scope>
    <source>
        <strain evidence="6 7">LS</strain>
        <tissue evidence="6">Full body</tissue>
    </source>
</reference>
<comment type="subcellular location">
    <subcellularLocation>
        <location evidence="1">Membrane</location>
        <topology evidence="1">Multi-pass membrane protein</topology>
    </subcellularLocation>
</comment>
<dbReference type="Proteomes" id="UP000037069">
    <property type="component" value="Unassembled WGS sequence"/>
</dbReference>
<gene>
    <name evidence="6" type="ORF">FF38_02372</name>
</gene>
<dbReference type="EMBL" id="JRES01000678">
    <property type="protein sequence ID" value="KNC29295.1"/>
    <property type="molecule type" value="Genomic_DNA"/>
</dbReference>
<protein>
    <submittedName>
        <fullName evidence="6">Uncharacterized protein</fullName>
    </submittedName>
</protein>
<evidence type="ECO:0000256" key="2">
    <source>
        <dbReference type="ARBA" id="ARBA00022692"/>
    </source>
</evidence>
<dbReference type="CDD" id="cd03127">
    <property type="entry name" value="tetraspanin_LEL"/>
    <property type="match status" value="1"/>
</dbReference>
<name>A0A0L0CAN1_LUCCU</name>
<comment type="caution">
    <text evidence="6">The sequence shown here is derived from an EMBL/GenBank/DDBJ whole genome shotgun (WGS) entry which is preliminary data.</text>
</comment>
<dbReference type="PANTHER" id="PTHR19282:SF551">
    <property type="entry name" value="RE08073P-RELATED"/>
    <property type="match status" value="1"/>
</dbReference>
<organism evidence="6 7">
    <name type="scientific">Lucilia cuprina</name>
    <name type="common">Green bottle fly</name>
    <name type="synonym">Australian sheep blowfly</name>
    <dbReference type="NCBI Taxonomy" id="7375"/>
    <lineage>
        <taxon>Eukaryota</taxon>
        <taxon>Metazoa</taxon>
        <taxon>Ecdysozoa</taxon>
        <taxon>Arthropoda</taxon>
        <taxon>Hexapoda</taxon>
        <taxon>Insecta</taxon>
        <taxon>Pterygota</taxon>
        <taxon>Neoptera</taxon>
        <taxon>Endopterygota</taxon>
        <taxon>Diptera</taxon>
        <taxon>Brachycera</taxon>
        <taxon>Muscomorpha</taxon>
        <taxon>Oestroidea</taxon>
        <taxon>Calliphoridae</taxon>
        <taxon>Luciliinae</taxon>
        <taxon>Lucilia</taxon>
    </lineage>
</organism>